<feature type="transmembrane region" description="Helical" evidence="7">
    <location>
        <begin position="80"/>
        <end position="98"/>
    </location>
</feature>
<feature type="transmembrane region" description="Helical" evidence="7">
    <location>
        <begin position="308"/>
        <end position="332"/>
    </location>
</feature>
<proteinExistence type="predicted"/>
<keyword evidence="3" id="KW-1003">Cell membrane</keyword>
<evidence type="ECO:0000256" key="4">
    <source>
        <dbReference type="ARBA" id="ARBA00022692"/>
    </source>
</evidence>
<comment type="subcellular location">
    <subcellularLocation>
        <location evidence="1">Cell membrane</location>
        <topology evidence="1">Multi-pass membrane protein</topology>
    </subcellularLocation>
</comment>
<sequence>MPFLPRLQHQVWLLAFGRLLSQVGTGFTLFYAPIFFVNQVGLSATAVGVGIGSASISGVVGRVLGGTFADSKFWGRRRTLLMSAMISAIASFTFATAYDFPVFVLGNLLMGLGTGLYWPATEATVADLTTPEQRNEAYSITRLADTLGLGIGVVLGGLLISTTGAYRALFVVDGISFLIFLIVIYFMIQETQRLIYSHSQWSGWKVALSDRRLLTFAIVNTMFTTYIVQIDSTLPLYLTNFVKINGDKGFEPSTISILYTAYLALSVLIQLPMTRFLNSFRRTRVLIMSAGCWAIAFTLVWVTGAFHFAWAVAVFGVLAVALVTYLPSASAFVVDLAPESLRGVYLGINSQCWALGYFIGPPLGGWALDQSRAIASGYWLFLVATVAIAVLILRVLDKMVSQTPSHRL</sequence>
<dbReference type="AlphaFoldDB" id="A0A1Z4JQB5"/>
<keyword evidence="2" id="KW-0813">Transport</keyword>
<feature type="transmembrane region" description="Helical" evidence="7">
    <location>
        <begin position="376"/>
        <end position="396"/>
    </location>
</feature>
<evidence type="ECO:0000313" key="10">
    <source>
        <dbReference type="Proteomes" id="UP000217895"/>
    </source>
</evidence>
<dbReference type="PROSITE" id="PS50850">
    <property type="entry name" value="MFS"/>
    <property type="match status" value="1"/>
</dbReference>
<dbReference type="SUPFAM" id="SSF103473">
    <property type="entry name" value="MFS general substrate transporter"/>
    <property type="match status" value="1"/>
</dbReference>
<name>A0A1Z4JQB5_LEPBY</name>
<gene>
    <name evidence="9" type="ORF">NIES2135_57750</name>
</gene>
<dbReference type="InterPro" id="IPR011701">
    <property type="entry name" value="MFS"/>
</dbReference>
<feature type="transmembrane region" description="Helical" evidence="7">
    <location>
        <begin position="213"/>
        <end position="234"/>
    </location>
</feature>
<feature type="domain" description="Major facilitator superfamily (MFS) profile" evidence="8">
    <location>
        <begin position="10"/>
        <end position="401"/>
    </location>
</feature>
<evidence type="ECO:0000256" key="3">
    <source>
        <dbReference type="ARBA" id="ARBA00022475"/>
    </source>
</evidence>
<organism evidence="9 10">
    <name type="scientific">Leptolyngbya boryana NIES-2135</name>
    <dbReference type="NCBI Taxonomy" id="1973484"/>
    <lineage>
        <taxon>Bacteria</taxon>
        <taxon>Bacillati</taxon>
        <taxon>Cyanobacteriota</taxon>
        <taxon>Cyanophyceae</taxon>
        <taxon>Leptolyngbyales</taxon>
        <taxon>Leptolyngbyaceae</taxon>
        <taxon>Leptolyngbya group</taxon>
        <taxon>Leptolyngbya</taxon>
    </lineage>
</organism>
<feature type="transmembrane region" description="Helical" evidence="7">
    <location>
        <begin position="12"/>
        <end position="34"/>
    </location>
</feature>
<dbReference type="Gene3D" id="1.20.1250.20">
    <property type="entry name" value="MFS general substrate transporter like domains"/>
    <property type="match status" value="1"/>
</dbReference>
<keyword evidence="10" id="KW-1185">Reference proteome</keyword>
<dbReference type="InterPro" id="IPR036259">
    <property type="entry name" value="MFS_trans_sf"/>
</dbReference>
<dbReference type="GO" id="GO:0005886">
    <property type="term" value="C:plasma membrane"/>
    <property type="evidence" value="ECO:0007669"/>
    <property type="project" value="UniProtKB-SubCell"/>
</dbReference>
<evidence type="ECO:0000259" key="8">
    <source>
        <dbReference type="PROSITE" id="PS50850"/>
    </source>
</evidence>
<evidence type="ECO:0000313" key="9">
    <source>
        <dbReference type="EMBL" id="BAY58900.1"/>
    </source>
</evidence>
<feature type="transmembrane region" description="Helical" evidence="7">
    <location>
        <begin position="104"/>
        <end position="120"/>
    </location>
</feature>
<accession>A0A1Z4JQB5</accession>
<evidence type="ECO:0000256" key="6">
    <source>
        <dbReference type="ARBA" id="ARBA00023136"/>
    </source>
</evidence>
<dbReference type="Pfam" id="PF07690">
    <property type="entry name" value="MFS_1"/>
    <property type="match status" value="2"/>
</dbReference>
<dbReference type="PANTHER" id="PTHR23517">
    <property type="entry name" value="RESISTANCE PROTEIN MDTM, PUTATIVE-RELATED-RELATED"/>
    <property type="match status" value="1"/>
</dbReference>
<feature type="transmembrane region" description="Helical" evidence="7">
    <location>
        <begin position="140"/>
        <end position="160"/>
    </location>
</feature>
<feature type="transmembrane region" description="Helical" evidence="7">
    <location>
        <begin position="40"/>
        <end position="60"/>
    </location>
</feature>
<keyword evidence="6 7" id="KW-0472">Membrane</keyword>
<dbReference type="PANTHER" id="PTHR23517:SF2">
    <property type="entry name" value="MULTIDRUG RESISTANCE PROTEIN MDTH"/>
    <property type="match status" value="1"/>
</dbReference>
<feature type="transmembrane region" description="Helical" evidence="7">
    <location>
        <begin position="254"/>
        <end position="273"/>
    </location>
</feature>
<dbReference type="InterPro" id="IPR050171">
    <property type="entry name" value="MFS_Transporters"/>
</dbReference>
<evidence type="ECO:0000256" key="2">
    <source>
        <dbReference type="ARBA" id="ARBA00022448"/>
    </source>
</evidence>
<evidence type="ECO:0000256" key="5">
    <source>
        <dbReference type="ARBA" id="ARBA00022989"/>
    </source>
</evidence>
<feature type="transmembrane region" description="Helical" evidence="7">
    <location>
        <begin position="285"/>
        <end position="302"/>
    </location>
</feature>
<dbReference type="GO" id="GO:0022857">
    <property type="term" value="F:transmembrane transporter activity"/>
    <property type="evidence" value="ECO:0007669"/>
    <property type="project" value="InterPro"/>
</dbReference>
<dbReference type="InterPro" id="IPR020846">
    <property type="entry name" value="MFS_dom"/>
</dbReference>
<keyword evidence="4 7" id="KW-0812">Transmembrane</keyword>
<keyword evidence="5 7" id="KW-1133">Transmembrane helix</keyword>
<dbReference type="EMBL" id="AP018203">
    <property type="protein sequence ID" value="BAY58900.1"/>
    <property type="molecule type" value="Genomic_DNA"/>
</dbReference>
<protein>
    <submittedName>
        <fullName evidence="9">Major facilitator superfamily protein</fullName>
    </submittedName>
</protein>
<dbReference type="Proteomes" id="UP000217895">
    <property type="component" value="Chromosome"/>
</dbReference>
<feature type="transmembrane region" description="Helical" evidence="7">
    <location>
        <begin position="166"/>
        <end position="188"/>
    </location>
</feature>
<feature type="transmembrane region" description="Helical" evidence="7">
    <location>
        <begin position="344"/>
        <end position="364"/>
    </location>
</feature>
<reference evidence="9 10" key="1">
    <citation type="submission" date="2017-06" db="EMBL/GenBank/DDBJ databases">
        <title>Genome sequencing of cyanobaciteial culture collection at National Institute for Environmental Studies (NIES).</title>
        <authorList>
            <person name="Hirose Y."/>
            <person name="Shimura Y."/>
            <person name="Fujisawa T."/>
            <person name="Nakamura Y."/>
            <person name="Kawachi M."/>
        </authorList>
    </citation>
    <scope>NUCLEOTIDE SEQUENCE [LARGE SCALE GENOMIC DNA]</scope>
    <source>
        <strain evidence="9 10">NIES-2135</strain>
    </source>
</reference>
<evidence type="ECO:0000256" key="1">
    <source>
        <dbReference type="ARBA" id="ARBA00004651"/>
    </source>
</evidence>
<evidence type="ECO:0000256" key="7">
    <source>
        <dbReference type="SAM" id="Phobius"/>
    </source>
</evidence>